<dbReference type="InterPro" id="IPR037171">
    <property type="entry name" value="NagB/RpiA_transferase-like"/>
</dbReference>
<dbReference type="OrthoDB" id="432544at2759"/>
<comment type="function">
    <text evidence="2">Hydrolysis of 6-phosphogluconolactone to 6-phosphogluconate.</text>
</comment>
<accession>A0A3S5BQX6</accession>
<dbReference type="GO" id="GO:0005975">
    <property type="term" value="P:carbohydrate metabolic process"/>
    <property type="evidence" value="ECO:0007669"/>
    <property type="project" value="UniProtKB-UniRule"/>
</dbReference>
<dbReference type="Proteomes" id="UP000784294">
    <property type="component" value="Unassembled WGS sequence"/>
</dbReference>
<keyword evidence="5" id="KW-1185">Reference proteome</keyword>
<name>A0A3S5BQX6_9PLAT</name>
<organism evidence="4 5">
    <name type="scientific">Protopolystoma xenopodis</name>
    <dbReference type="NCBI Taxonomy" id="117903"/>
    <lineage>
        <taxon>Eukaryota</taxon>
        <taxon>Metazoa</taxon>
        <taxon>Spiralia</taxon>
        <taxon>Lophotrochozoa</taxon>
        <taxon>Platyhelminthes</taxon>
        <taxon>Monogenea</taxon>
        <taxon>Polyopisthocotylea</taxon>
        <taxon>Polystomatidea</taxon>
        <taxon>Polystomatidae</taxon>
        <taxon>Protopolystoma</taxon>
    </lineage>
</organism>
<evidence type="ECO:0000259" key="3">
    <source>
        <dbReference type="Pfam" id="PF01182"/>
    </source>
</evidence>
<dbReference type="InterPro" id="IPR006148">
    <property type="entry name" value="Glc/Gal-6P_isomerase"/>
</dbReference>
<dbReference type="Gene3D" id="3.40.50.1360">
    <property type="match status" value="1"/>
</dbReference>
<dbReference type="EC" id="3.1.1.31" evidence="2"/>
<evidence type="ECO:0000313" key="4">
    <source>
        <dbReference type="EMBL" id="VEL14192.1"/>
    </source>
</evidence>
<evidence type="ECO:0000313" key="5">
    <source>
        <dbReference type="Proteomes" id="UP000784294"/>
    </source>
</evidence>
<gene>
    <name evidence="4" type="ORF">PXEA_LOCUS7632</name>
</gene>
<comment type="caution">
    <text evidence="4">The sequence shown here is derived from an EMBL/GenBank/DDBJ whole genome shotgun (WGS) entry which is preliminary data.</text>
</comment>
<comment type="catalytic activity">
    <reaction evidence="2">
        <text>6-phospho-D-glucono-1,5-lactone + H2O = 6-phospho-D-gluconate + H(+)</text>
        <dbReference type="Rhea" id="RHEA:12556"/>
        <dbReference type="ChEBI" id="CHEBI:15377"/>
        <dbReference type="ChEBI" id="CHEBI:15378"/>
        <dbReference type="ChEBI" id="CHEBI:57955"/>
        <dbReference type="ChEBI" id="CHEBI:58759"/>
        <dbReference type="EC" id="3.1.1.31"/>
    </reaction>
</comment>
<dbReference type="PANTHER" id="PTHR11054:SF0">
    <property type="entry name" value="6-PHOSPHOGLUCONOLACTONASE"/>
    <property type="match status" value="1"/>
</dbReference>
<dbReference type="UniPathway" id="UPA00115">
    <property type="reaction ID" value="UER00409"/>
</dbReference>
<reference evidence="4" key="1">
    <citation type="submission" date="2018-11" db="EMBL/GenBank/DDBJ databases">
        <authorList>
            <consortium name="Pathogen Informatics"/>
        </authorList>
    </citation>
    <scope>NUCLEOTIDE SEQUENCE</scope>
</reference>
<comment type="pathway">
    <text evidence="2">Carbohydrate degradation; pentose phosphate pathway; D-ribulose 5-phosphate from D-glucose 6-phosphate (oxidative stage): step 2/3.</text>
</comment>
<dbReference type="GO" id="GO:0017057">
    <property type="term" value="F:6-phosphogluconolactonase activity"/>
    <property type="evidence" value="ECO:0007669"/>
    <property type="project" value="UniProtKB-UniRule"/>
</dbReference>
<dbReference type="InterPro" id="IPR039104">
    <property type="entry name" value="6PGL"/>
</dbReference>
<keyword evidence="2" id="KW-0378">Hydrolase</keyword>
<dbReference type="NCBIfam" id="TIGR01198">
    <property type="entry name" value="pgl"/>
    <property type="match status" value="1"/>
</dbReference>
<protein>
    <recommendedName>
        <fullName evidence="2">6-phosphogluconolactonase</fullName>
        <shortName evidence="2">6PGL</shortName>
        <ecNumber evidence="2">3.1.1.31</ecNumber>
    </recommendedName>
</protein>
<comment type="similarity">
    <text evidence="1 2">Belongs to the glucosamine/galactosamine-6-phosphate isomerase family. 6-phosphogluconolactonase subfamily.</text>
</comment>
<dbReference type="InterPro" id="IPR005900">
    <property type="entry name" value="6-phosphogluconolactonase_DevB"/>
</dbReference>
<dbReference type="GO" id="GO:0006098">
    <property type="term" value="P:pentose-phosphate shunt"/>
    <property type="evidence" value="ECO:0007669"/>
    <property type="project" value="UniProtKB-UniPathway"/>
</dbReference>
<feature type="domain" description="Glucosamine/galactosamine-6-phosphate isomerase" evidence="3">
    <location>
        <begin position="4"/>
        <end position="176"/>
    </location>
</feature>
<dbReference type="Pfam" id="PF01182">
    <property type="entry name" value="Glucosamine_iso"/>
    <property type="match status" value="1"/>
</dbReference>
<proteinExistence type="inferred from homology"/>
<evidence type="ECO:0000256" key="1">
    <source>
        <dbReference type="ARBA" id="ARBA00010662"/>
    </source>
</evidence>
<dbReference type="SUPFAM" id="SSF100950">
    <property type="entry name" value="NagB/RpiA/CoA transferase-like"/>
    <property type="match status" value="1"/>
</dbReference>
<sequence length="188" mass="20930">MHESINWTCVHFFYCDERLVHFESNESTHGQYQRHLYSKICIPPENIHAIKPSLPVKEAASHYQSELLNFFGSDRGIPSFDILILGIGPDGHTCSLFPNHPLLGVDELIVASLTDSPKPPPERVTLTLPIINRAKRVAFVATGEAKSEAVHHIHSESASINYPASLVRPFDGELLWFLDGAASSKLHL</sequence>
<dbReference type="AlphaFoldDB" id="A0A3S5BQX6"/>
<dbReference type="EMBL" id="CAAALY010020304">
    <property type="protein sequence ID" value="VEL14192.1"/>
    <property type="molecule type" value="Genomic_DNA"/>
</dbReference>
<dbReference type="CDD" id="cd01400">
    <property type="entry name" value="6PGL"/>
    <property type="match status" value="1"/>
</dbReference>
<dbReference type="PANTHER" id="PTHR11054">
    <property type="entry name" value="6-PHOSPHOGLUCONOLACTONASE"/>
    <property type="match status" value="1"/>
</dbReference>
<evidence type="ECO:0000256" key="2">
    <source>
        <dbReference type="RuleBase" id="RU365095"/>
    </source>
</evidence>